<proteinExistence type="predicted"/>
<dbReference type="PANTHER" id="PTHR13251:SF3">
    <property type="entry name" value="TRAFFICKING PROTEIN PARTICLE COMPLEX SUBUNIT 10"/>
    <property type="match status" value="1"/>
</dbReference>
<dbReference type="PANTHER" id="PTHR13251">
    <property type="entry name" value="EPILEPSY HOLOPROSENCEPHALY CANDIDATE 1/TMEM1"/>
    <property type="match status" value="1"/>
</dbReference>
<keyword evidence="3" id="KW-0333">Golgi apparatus</keyword>
<gene>
    <name evidence="8" type="ORF">CHRIB12_LOCUS15409</name>
</gene>
<dbReference type="GO" id="GO:0005829">
    <property type="term" value="C:cytosol"/>
    <property type="evidence" value="ECO:0007669"/>
    <property type="project" value="GOC"/>
</dbReference>
<dbReference type="Pfam" id="PF23274">
    <property type="entry name" value="DUF7077"/>
    <property type="match status" value="1"/>
</dbReference>
<dbReference type="GO" id="GO:0034498">
    <property type="term" value="P:early endosome to Golgi transport"/>
    <property type="evidence" value="ECO:0007669"/>
    <property type="project" value="TreeGrafter"/>
</dbReference>
<dbReference type="EMBL" id="CAGKOT010000036">
    <property type="protein sequence ID" value="CAB5376683.1"/>
    <property type="molecule type" value="Genomic_DNA"/>
</dbReference>
<feature type="domain" description="DUF7077" evidence="6">
    <location>
        <begin position="688"/>
        <end position="821"/>
    </location>
</feature>
<dbReference type="AlphaFoldDB" id="A0A915ZJG5"/>
<evidence type="ECO:0000259" key="7">
    <source>
        <dbReference type="Pfam" id="PF24967"/>
    </source>
</evidence>
<evidence type="ECO:0000256" key="2">
    <source>
        <dbReference type="ARBA" id="ARBA00022448"/>
    </source>
</evidence>
<evidence type="ECO:0000259" key="4">
    <source>
        <dbReference type="Pfam" id="PF12584"/>
    </source>
</evidence>
<evidence type="ECO:0000256" key="3">
    <source>
        <dbReference type="ARBA" id="ARBA00023034"/>
    </source>
</evidence>
<dbReference type="Pfam" id="PF12584">
    <property type="entry name" value="TRAPPC10"/>
    <property type="match status" value="1"/>
</dbReference>
<dbReference type="InterPro" id="IPR055505">
    <property type="entry name" value="DUF7077"/>
</dbReference>
<dbReference type="InterPro" id="IPR056916">
    <property type="entry name" value="NTS_TR130"/>
</dbReference>
<feature type="domain" description="TRAPPC10/Trs130 N-terminal" evidence="5">
    <location>
        <begin position="5"/>
        <end position="313"/>
    </location>
</feature>
<name>A0A915ZJG5_9GLOM</name>
<dbReference type="InterPro" id="IPR045126">
    <property type="entry name" value="TRAPPC10/Trs130"/>
</dbReference>
<evidence type="ECO:0000259" key="5">
    <source>
        <dbReference type="Pfam" id="PF23036"/>
    </source>
</evidence>
<protein>
    <recommendedName>
        <fullName evidence="10">Trafficking protein particle complex subunit 10</fullName>
    </recommendedName>
</protein>
<dbReference type="GO" id="GO:0006891">
    <property type="term" value="P:intra-Golgi vesicle-mediated transport"/>
    <property type="evidence" value="ECO:0007669"/>
    <property type="project" value="TreeGrafter"/>
</dbReference>
<comment type="caution">
    <text evidence="8">The sequence shown here is derived from an EMBL/GenBank/DDBJ whole genome shotgun (WGS) entry which is preliminary data.</text>
</comment>
<evidence type="ECO:0000256" key="1">
    <source>
        <dbReference type="ARBA" id="ARBA00004555"/>
    </source>
</evidence>
<dbReference type="InterPro" id="IPR022233">
    <property type="entry name" value="TRAPPC10/Trs130_C"/>
</dbReference>
<keyword evidence="2" id="KW-0813">Transport</keyword>
<evidence type="ECO:0008006" key="10">
    <source>
        <dbReference type="Google" id="ProtNLM"/>
    </source>
</evidence>
<feature type="domain" description="Trs130 NTS" evidence="7">
    <location>
        <begin position="418"/>
        <end position="525"/>
    </location>
</feature>
<dbReference type="VEuPathDB" id="FungiDB:RhiirFUN_019389"/>
<evidence type="ECO:0000313" key="9">
    <source>
        <dbReference type="Proteomes" id="UP000684084"/>
    </source>
</evidence>
<evidence type="ECO:0000259" key="6">
    <source>
        <dbReference type="Pfam" id="PF23274"/>
    </source>
</evidence>
<reference evidence="8" key="1">
    <citation type="submission" date="2020-05" db="EMBL/GenBank/DDBJ databases">
        <authorList>
            <person name="Rincon C."/>
            <person name="Sanders R I."/>
            <person name="Robbins C."/>
            <person name="Chaturvedi A."/>
        </authorList>
    </citation>
    <scope>NUCLEOTIDE SEQUENCE</scope>
    <source>
        <strain evidence="8">CHB12</strain>
    </source>
</reference>
<dbReference type="OrthoDB" id="10256906at2759"/>
<dbReference type="Pfam" id="PF23036">
    <property type="entry name" value="TRAPPC10_1st"/>
    <property type="match status" value="1"/>
</dbReference>
<dbReference type="Proteomes" id="UP000684084">
    <property type="component" value="Unassembled WGS sequence"/>
</dbReference>
<feature type="domain" description="TRAPPC10/Trs130 C-terminal" evidence="4">
    <location>
        <begin position="1027"/>
        <end position="1145"/>
    </location>
</feature>
<dbReference type="InterPro" id="IPR056913">
    <property type="entry name" value="TRAPPC10/Trs130_N"/>
</dbReference>
<accession>A0A915ZJG5</accession>
<dbReference type="GO" id="GO:1990071">
    <property type="term" value="C:TRAPPII protein complex"/>
    <property type="evidence" value="ECO:0007669"/>
    <property type="project" value="InterPro"/>
</dbReference>
<sequence>MVAMDGKKVTVTYTDEFGIWQHLEMDFRQHLPLRNLRWQSAKGPVRNIPNLGVELKRFITETTERSHMLPETLPYLNLYFVNCDDNETYRQIVKNQIRDWLNIAESRRNQEWLIVYVTKQENFRNPARYFNMKGTVFDKIKADFNITKRDRCVQLRLSENETEDYEAWQELISKIKEGILYSFDQYVKQYEEDIRKSDSQRSMIGWNYCTFFILKEGLALTFEIMNIFEDALVQYDELEASFFQVLKDRALAWFGSFGATDPNDDSANILDVKKKQYRDLIMQNTIPEFDFRCYLFARQCQLLGRLHKPVEICRRAQIFISTFSRAIKEHQANVGEYFLESWIFSSCMSVVNECEELAPLTSMDSPNTIAFNAAKGELLDLARKQLDKIGIYYNHLPASLPFTTSLSDTIPTSPNEARKKFDITNKELEEAINSQNDFDVLYLKRVFFHHNKSLTNRALRAYEGSARLRSVLRLQGDVAALHFHRKQYEDAVQVMEDIPWRYGEQGWTVVENNLLFKFAACQKELGQNRSYVGSCLSLLKNYSLLTNEEIAFYADEVKKLCGVLEKGEEINRQFKPIFAISVSSIVDDIGDEDGPNLSVELTNNLSTSFTFDQLAIRLVSGQSEEIWFGVCKEEIKPGLNSYKLYSDNSASGNYFVENVRMSIGKVTFTHNFLNESKKKSFRINEHPSVLRAQIIPPCEIHIGESQYFLVRIFTGLSHVDEGILALEATSDGLSFPKSDKYHSITKTVIDEKISEEKVSEQDLEVFEDGKIRIPSSQSNQLIEFQVPYDCNWGAIEHKVKISVEYKSKGKLRVFTSVDTINVWLPISVNELNIFRDDCLFLKMDITLQGTVPVRILKTDLVPSKVYDVADNPSLTLPSLNLFGKQHASYVYKLTRSKDYHGEEKSAGTQIHFVVVYRSLQDEIEKYVEHTLNTILKSRNLFQHSQFLIENAKEHLLKSVDYVSYGMTDVLDLGELDIAQCESLFTTHGAAKEALVDVVKEFWKTSNQISEEEIMLISNDLKSSISFPVNVPSSKVLNTVELIISKSHDFIVGEPCHCRLIVRHSSYWNHVSTDAKDTFEFFYDVHVDFDNWLLAGHKKLCFTSKVGETKEFPITLVPLKTGHLLVPFVRVASLNSHIFSETVYLNNAEQILVRPRTQSATFFIEQQHRIHSIHSGAGFGGPGHHHNEGMENVEF</sequence>
<comment type="subcellular location">
    <subcellularLocation>
        <location evidence="1">Golgi apparatus</location>
    </subcellularLocation>
</comment>
<evidence type="ECO:0000313" key="8">
    <source>
        <dbReference type="EMBL" id="CAB5376683.1"/>
    </source>
</evidence>
<dbReference type="Pfam" id="PF24967">
    <property type="entry name" value="NTS_TR130"/>
    <property type="match status" value="1"/>
</dbReference>
<organism evidence="8 9">
    <name type="scientific">Rhizophagus irregularis</name>
    <dbReference type="NCBI Taxonomy" id="588596"/>
    <lineage>
        <taxon>Eukaryota</taxon>
        <taxon>Fungi</taxon>
        <taxon>Fungi incertae sedis</taxon>
        <taxon>Mucoromycota</taxon>
        <taxon>Glomeromycotina</taxon>
        <taxon>Glomeromycetes</taxon>
        <taxon>Glomerales</taxon>
        <taxon>Glomeraceae</taxon>
        <taxon>Rhizophagus</taxon>
    </lineage>
</organism>